<organism evidence="2 3">
    <name type="scientific">phage Lak_Megaphage_Sonny</name>
    <dbReference type="NCBI Taxonomy" id="3109229"/>
    <lineage>
        <taxon>Viruses</taxon>
        <taxon>Duplodnaviria</taxon>
        <taxon>Heunggongvirae</taxon>
        <taxon>Uroviricota</taxon>
        <taxon>Caudoviricetes</taxon>
        <taxon>Caudoviricetes code 15 clade</taxon>
    </lineage>
</organism>
<evidence type="ECO:0000313" key="2">
    <source>
        <dbReference type="EMBL" id="WQJ53760.1"/>
    </source>
</evidence>
<dbReference type="EMBL" id="OR769223">
    <property type="protein sequence ID" value="WQJ53760.1"/>
    <property type="molecule type" value="Genomic_DNA"/>
</dbReference>
<feature type="domain" description="Cyclic-phosphate processing Receiver" evidence="1">
    <location>
        <begin position="6"/>
        <end position="114"/>
    </location>
</feature>
<keyword evidence="3" id="KW-1185">Reference proteome</keyword>
<reference evidence="2 3" key="1">
    <citation type="submission" date="2023-11" db="EMBL/GenBank/DDBJ databases">
        <authorList>
            <person name="Cook R."/>
            <person name="Crisci M."/>
            <person name="Pye H."/>
            <person name="Adriaenssens E."/>
            <person name="Santini J."/>
        </authorList>
    </citation>
    <scope>NUCLEOTIDE SEQUENCE [LARGE SCALE GENOMIC DNA]</scope>
    <source>
        <strain evidence="2">Lak_Megaphage_Sonny</strain>
    </source>
</reference>
<dbReference type="Pfam" id="PF20274">
    <property type="entry name" value="cREC_REC"/>
    <property type="match status" value="1"/>
</dbReference>
<evidence type="ECO:0000313" key="3">
    <source>
        <dbReference type="Proteomes" id="UP001358193"/>
    </source>
</evidence>
<proteinExistence type="predicted"/>
<evidence type="ECO:0000259" key="1">
    <source>
        <dbReference type="Pfam" id="PF20274"/>
    </source>
</evidence>
<dbReference type="InterPro" id="IPR046909">
    <property type="entry name" value="cREC_REC"/>
</dbReference>
<name>A0ABZ0Z6L1_9CAUD</name>
<sequence length="128" mass="14922">MTKNLLWIDDIRDPETGTWLQDYSPIGVKDVKVTWVKNYNEFRQYINTEGIPDAICFDHDLADIENGSSKEKTGYDCAKYLVDVCLEMCMDIPLYNIQSSNPAGKKNIRSLLNNYHNFYIKNFKNIKQ</sequence>
<protein>
    <recommendedName>
        <fullName evidence="1">Cyclic-phosphate processing Receiver domain-containing protein</fullName>
    </recommendedName>
</protein>
<dbReference type="Proteomes" id="UP001358193">
    <property type="component" value="Segment"/>
</dbReference>
<accession>A0ABZ0Z6L1</accession>